<evidence type="ECO:0000256" key="1">
    <source>
        <dbReference type="SAM" id="Coils"/>
    </source>
</evidence>
<accession>A0A6P1MCE9</accession>
<keyword evidence="1" id="KW-0175">Coiled coil</keyword>
<dbReference type="KEGG" id="amic:Ami3637_07800"/>
<dbReference type="AlphaFoldDB" id="A0A6P1MCE9"/>
<protein>
    <submittedName>
        <fullName evidence="2">Glycosyltransferase</fullName>
    </submittedName>
</protein>
<feature type="coiled-coil region" evidence="1">
    <location>
        <begin position="290"/>
        <end position="343"/>
    </location>
</feature>
<proteinExistence type="predicted"/>
<name>A0A6P1MCE9_9FIRM</name>
<dbReference type="EMBL" id="CP047591">
    <property type="protein sequence ID" value="QHI72320.1"/>
    <property type="molecule type" value="Genomic_DNA"/>
</dbReference>
<dbReference type="Gene3D" id="3.40.50.2000">
    <property type="entry name" value="Glycogen Phosphorylase B"/>
    <property type="match status" value="1"/>
</dbReference>
<reference evidence="2 3" key="1">
    <citation type="submission" date="2020-01" db="EMBL/GenBank/DDBJ databases">
        <title>Genomic analysis of Aminipila sp. CBA3637.</title>
        <authorList>
            <person name="Kim Y.B."/>
            <person name="Roh S.W."/>
        </authorList>
    </citation>
    <scope>NUCLEOTIDE SEQUENCE [LARGE SCALE GENOMIC DNA]</scope>
    <source>
        <strain evidence="2 3">CBA3637</strain>
    </source>
</reference>
<organism evidence="2 3">
    <name type="scientific">Aminipila terrae</name>
    <dbReference type="NCBI Taxonomy" id="2697030"/>
    <lineage>
        <taxon>Bacteria</taxon>
        <taxon>Bacillati</taxon>
        <taxon>Bacillota</taxon>
        <taxon>Clostridia</taxon>
        <taxon>Peptostreptococcales</taxon>
        <taxon>Anaerovoracaceae</taxon>
        <taxon>Aminipila</taxon>
    </lineage>
</organism>
<dbReference type="RefSeq" id="WP_162362090.1">
    <property type="nucleotide sequence ID" value="NZ_CP047591.1"/>
</dbReference>
<keyword evidence="2" id="KW-0808">Transferase</keyword>
<keyword evidence="3" id="KW-1185">Reference proteome</keyword>
<dbReference type="SUPFAM" id="SSF53756">
    <property type="entry name" value="UDP-Glycosyltransferase/glycogen phosphorylase"/>
    <property type="match status" value="1"/>
</dbReference>
<dbReference type="Pfam" id="PF13692">
    <property type="entry name" value="Glyco_trans_1_4"/>
    <property type="match status" value="1"/>
</dbReference>
<dbReference type="GO" id="GO:0016740">
    <property type="term" value="F:transferase activity"/>
    <property type="evidence" value="ECO:0007669"/>
    <property type="project" value="UniProtKB-KW"/>
</dbReference>
<sequence>MLTIVYPATIDYEWMYQRPQQLLKAFAELGNRVVFYNYDYFYKQQEPVIELYPNFFVCRAEVPLKDIGVEGPVVLWITYPMHVQYVGKFNEDLVVFDALDEPAGEFEYWAKDVNELSSKSDIIFTTAKKLYDYHTQRHDNVHMCPNAADYDHFSKAQKVFAQKPLDFPKNNRPTIGYYGALATWVDWDLIRYISNQNRHFNFVMIGPLYDKFRNPVKANNIYYLGRKDYWQLPEYLQWLDVCMIPFKVTPMIEGCNPIKMYEYLSAGKAVITTDMPETSQYSQIYVGRTKEEFNQKMRIALLDKENEERKNERILLAKNNSWHHRAEKALEEMEKALKNKEGK</sequence>
<dbReference type="Proteomes" id="UP000463883">
    <property type="component" value="Chromosome"/>
</dbReference>
<evidence type="ECO:0000313" key="2">
    <source>
        <dbReference type="EMBL" id="QHI72320.1"/>
    </source>
</evidence>
<evidence type="ECO:0000313" key="3">
    <source>
        <dbReference type="Proteomes" id="UP000463883"/>
    </source>
</evidence>
<gene>
    <name evidence="2" type="ORF">Ami3637_07800</name>
</gene>